<dbReference type="GO" id="GO:1990904">
    <property type="term" value="C:ribonucleoprotein complex"/>
    <property type="evidence" value="ECO:0007669"/>
    <property type="project" value="UniProtKB-KW"/>
</dbReference>
<dbReference type="Proteomes" id="UP000293377">
    <property type="component" value="Unassembled WGS sequence"/>
</dbReference>
<sequence>MINYFNVIQSSIITEKAVLLNEKFNKYAIYVSVDANKQKIKKALKLVFDLDATHINIINQKGKKKHFKGIVGRRKDRKKVYFSLPKDQNFKYMGMK</sequence>
<gene>
    <name evidence="4" type="primary">rplW</name>
    <name evidence="5" type="ORF">DRF75_00025</name>
</gene>
<dbReference type="RefSeq" id="WP_045171332.1">
    <property type="nucleotide sequence ID" value="NZ_QOHL01000001.1"/>
</dbReference>
<keyword evidence="6" id="KW-1185">Reference proteome</keyword>
<comment type="similarity">
    <text evidence="1 4">Belongs to the universal ribosomal protein uL23 family.</text>
</comment>
<dbReference type="GO" id="GO:0003735">
    <property type="term" value="F:structural constituent of ribosome"/>
    <property type="evidence" value="ECO:0007669"/>
    <property type="project" value="InterPro"/>
</dbReference>
<dbReference type="InterPro" id="IPR013025">
    <property type="entry name" value="Ribosomal_uL23-like"/>
</dbReference>
<dbReference type="EMBL" id="QOHL01000001">
    <property type="protein sequence ID" value="RZB13090.1"/>
    <property type="molecule type" value="Genomic_DNA"/>
</dbReference>
<dbReference type="STRING" id="1242993.ehr_00690"/>
<dbReference type="GO" id="GO:0005840">
    <property type="term" value="C:ribosome"/>
    <property type="evidence" value="ECO:0007669"/>
    <property type="project" value="UniProtKB-KW"/>
</dbReference>
<keyword evidence="2 4" id="KW-0689">Ribosomal protein</keyword>
<dbReference type="GO" id="GO:0019843">
    <property type="term" value="F:rRNA binding"/>
    <property type="evidence" value="ECO:0007669"/>
    <property type="project" value="UniProtKB-UniRule"/>
</dbReference>
<dbReference type="Pfam" id="PF00276">
    <property type="entry name" value="Ribosomal_L23"/>
    <property type="match status" value="1"/>
</dbReference>
<reference evidence="5 6" key="1">
    <citation type="submission" date="2018-06" db="EMBL/GenBank/DDBJ databases">
        <title>Complete Genome Sequence of Ehrlichia minasensis Isolated From Cattle.</title>
        <authorList>
            <person name="Aguiar D.M."/>
            <person name="Araujo J.P.A.Jr."/>
            <person name="Nakazato L."/>
            <person name="Bard E."/>
            <person name="Cabezas-Cruz A."/>
        </authorList>
    </citation>
    <scope>NUCLEOTIDE SEQUENCE [LARGE SCALE GENOMIC DNA]</scope>
    <source>
        <strain evidence="5 6">B11</strain>
    </source>
</reference>
<keyword evidence="4" id="KW-0694">RNA-binding</keyword>
<evidence type="ECO:0000256" key="1">
    <source>
        <dbReference type="ARBA" id="ARBA00006700"/>
    </source>
</evidence>
<protein>
    <recommendedName>
        <fullName evidence="4">Large ribosomal subunit protein uL23</fullName>
    </recommendedName>
</protein>
<dbReference type="OrthoDB" id="7164080at2"/>
<evidence type="ECO:0000256" key="3">
    <source>
        <dbReference type="ARBA" id="ARBA00023274"/>
    </source>
</evidence>
<comment type="function">
    <text evidence="4">One of the early assembly proteins it binds 23S rRNA. One of the proteins that surrounds the polypeptide exit tunnel on the outside of the ribosome. Forms the main docking site for trigger factor binding to the ribosome.</text>
</comment>
<evidence type="ECO:0000313" key="6">
    <source>
        <dbReference type="Proteomes" id="UP000293377"/>
    </source>
</evidence>
<dbReference type="AlphaFoldDB" id="A0A4Q6I6Y4"/>
<comment type="subunit">
    <text evidence="4">Part of the 50S ribosomal subunit. Contacts protein L29, and trigger factor when it is bound to the ribosome.</text>
</comment>
<comment type="caution">
    <text evidence="5">The sequence shown here is derived from an EMBL/GenBank/DDBJ whole genome shotgun (WGS) entry which is preliminary data.</text>
</comment>
<name>A0A4Q6I6Y4_9RICK</name>
<keyword evidence="3 4" id="KW-0687">Ribonucleoprotein</keyword>
<dbReference type="InterPro" id="IPR012678">
    <property type="entry name" value="Ribosomal_uL23/eL15/eS24_sf"/>
</dbReference>
<dbReference type="SUPFAM" id="SSF54189">
    <property type="entry name" value="Ribosomal proteins S24e, L23 and L15e"/>
    <property type="match status" value="1"/>
</dbReference>
<proteinExistence type="inferred from homology"/>
<organism evidence="5 6">
    <name type="scientific">Ehrlichia minasensis</name>
    <dbReference type="NCBI Taxonomy" id="1242993"/>
    <lineage>
        <taxon>Bacteria</taxon>
        <taxon>Pseudomonadati</taxon>
        <taxon>Pseudomonadota</taxon>
        <taxon>Alphaproteobacteria</taxon>
        <taxon>Rickettsiales</taxon>
        <taxon>Anaplasmataceae</taxon>
        <taxon>Ehrlichia</taxon>
    </lineage>
</organism>
<dbReference type="GO" id="GO:0006412">
    <property type="term" value="P:translation"/>
    <property type="evidence" value="ECO:0007669"/>
    <property type="project" value="UniProtKB-UniRule"/>
</dbReference>
<evidence type="ECO:0000313" key="5">
    <source>
        <dbReference type="EMBL" id="RZB13090.1"/>
    </source>
</evidence>
<keyword evidence="4" id="KW-0699">rRNA-binding</keyword>
<dbReference type="NCBIfam" id="NF004370">
    <property type="entry name" value="PRK05738.3-6"/>
    <property type="match status" value="1"/>
</dbReference>
<dbReference type="InterPro" id="IPR012677">
    <property type="entry name" value="Nucleotide-bd_a/b_plait_sf"/>
</dbReference>
<dbReference type="Gene3D" id="3.30.70.330">
    <property type="match status" value="1"/>
</dbReference>
<evidence type="ECO:0000256" key="4">
    <source>
        <dbReference type="HAMAP-Rule" id="MF_01369"/>
    </source>
</evidence>
<accession>A0A4Q6I6Y4</accession>
<dbReference type="HAMAP" id="MF_01369_B">
    <property type="entry name" value="Ribosomal_uL23_B"/>
    <property type="match status" value="1"/>
</dbReference>
<evidence type="ECO:0000256" key="2">
    <source>
        <dbReference type="ARBA" id="ARBA00022980"/>
    </source>
</evidence>